<dbReference type="Gene3D" id="3.90.870.50">
    <property type="match status" value="1"/>
</dbReference>
<dbReference type="Pfam" id="PF17788">
    <property type="entry name" value="HypF_C"/>
    <property type="match status" value="1"/>
</dbReference>
<accession>A0A2K1G368</accession>
<evidence type="ECO:0000256" key="5">
    <source>
        <dbReference type="ARBA" id="ARBA00022771"/>
    </source>
</evidence>
<evidence type="ECO:0000256" key="9">
    <source>
        <dbReference type="PROSITE-ProRule" id="PRU00520"/>
    </source>
</evidence>
<dbReference type="GO" id="GO:0016743">
    <property type="term" value="F:carboxyl- or carbamoyltransferase activity"/>
    <property type="evidence" value="ECO:0007669"/>
    <property type="project" value="UniProtKB-UniRule"/>
</dbReference>
<dbReference type="PANTHER" id="PTHR42959">
    <property type="entry name" value="CARBAMOYLTRANSFERASE"/>
    <property type="match status" value="1"/>
</dbReference>
<dbReference type="Gene3D" id="3.30.420.40">
    <property type="match status" value="1"/>
</dbReference>
<keyword evidence="5" id="KW-0863">Zinc-finger</keyword>
<dbReference type="EMBL" id="POWG01000007">
    <property type="protein sequence ID" value="PNQ99222.1"/>
    <property type="molecule type" value="Genomic_DNA"/>
</dbReference>
<dbReference type="PIRSF" id="PIRSF006256">
    <property type="entry name" value="CMPcnvr_hdrg_mat"/>
    <property type="match status" value="1"/>
</dbReference>
<keyword evidence="4" id="KW-0479">Metal-binding</keyword>
<dbReference type="EC" id="6.2.-.-" evidence="8"/>
<dbReference type="Proteomes" id="UP000236268">
    <property type="component" value="Unassembled WGS sequence"/>
</dbReference>
<dbReference type="InterPro" id="IPR036046">
    <property type="entry name" value="Acylphosphatase-like_dom_sf"/>
</dbReference>
<keyword evidence="6" id="KW-0862">Zinc</keyword>
<dbReference type="UniPathway" id="UPA00335"/>
<keyword evidence="9" id="KW-0378">Hydrolase</keyword>
<evidence type="ECO:0000256" key="4">
    <source>
        <dbReference type="ARBA" id="ARBA00022723"/>
    </source>
</evidence>
<dbReference type="InterPro" id="IPR017945">
    <property type="entry name" value="DHBP_synth_RibB-like_a/b_dom"/>
</dbReference>
<dbReference type="Pfam" id="PF01300">
    <property type="entry name" value="Sua5_yciO_yrdC"/>
    <property type="match status" value="2"/>
</dbReference>
<geneLocation type="plasmid" evidence="14">
    <name>p5unnamed</name>
</geneLocation>
<evidence type="ECO:0000256" key="6">
    <source>
        <dbReference type="ARBA" id="ARBA00022833"/>
    </source>
</evidence>
<feature type="domain" description="YrdC-like" evidence="12">
    <location>
        <begin position="185"/>
        <end position="422"/>
    </location>
</feature>
<dbReference type="GO" id="GO:0003998">
    <property type="term" value="F:acylphosphatase activity"/>
    <property type="evidence" value="ECO:0007669"/>
    <property type="project" value="UniProtKB-EC"/>
</dbReference>
<evidence type="ECO:0000313" key="14">
    <source>
        <dbReference type="EMBL" id="PNQ99222.1"/>
    </source>
</evidence>
<dbReference type="InterPro" id="IPR001792">
    <property type="entry name" value="Acylphosphatase-like_dom"/>
</dbReference>
<organism evidence="14 15">
    <name type="scientific">Azospirillum argentinense</name>
    <dbReference type="NCBI Taxonomy" id="2970906"/>
    <lineage>
        <taxon>Bacteria</taxon>
        <taxon>Pseudomonadati</taxon>
        <taxon>Pseudomonadota</taxon>
        <taxon>Alphaproteobacteria</taxon>
        <taxon>Rhodospirillales</taxon>
        <taxon>Azospirillaceae</taxon>
        <taxon>Azospirillum</taxon>
    </lineage>
</organism>
<comment type="catalytic activity">
    <reaction evidence="7 8">
        <text>C-terminal L-cysteinyl-[HypE protein] + carbamoyl phosphate + ATP + H2O = C-terminal S-carboxamide-L-cysteinyl-[HypE protein] + AMP + phosphate + diphosphate + H(+)</text>
        <dbReference type="Rhea" id="RHEA:55636"/>
        <dbReference type="Rhea" id="RHEA-COMP:14247"/>
        <dbReference type="Rhea" id="RHEA-COMP:14392"/>
        <dbReference type="ChEBI" id="CHEBI:15377"/>
        <dbReference type="ChEBI" id="CHEBI:15378"/>
        <dbReference type="ChEBI" id="CHEBI:30616"/>
        <dbReference type="ChEBI" id="CHEBI:33019"/>
        <dbReference type="ChEBI" id="CHEBI:43474"/>
        <dbReference type="ChEBI" id="CHEBI:58228"/>
        <dbReference type="ChEBI" id="CHEBI:76913"/>
        <dbReference type="ChEBI" id="CHEBI:139126"/>
        <dbReference type="ChEBI" id="CHEBI:456215"/>
    </reaction>
</comment>
<dbReference type="PROSITE" id="PS00150">
    <property type="entry name" value="ACYLPHOSPHATASE_1"/>
    <property type="match status" value="1"/>
</dbReference>
<dbReference type="InterPro" id="IPR055128">
    <property type="entry name" value="HypF_C_2"/>
</dbReference>
<comment type="pathway">
    <text evidence="1 8">Protein modification; [NiFe] hydrogenase maturation.</text>
</comment>
<dbReference type="Pfam" id="PF00708">
    <property type="entry name" value="Acylphosphatase"/>
    <property type="match status" value="1"/>
</dbReference>
<dbReference type="InterPro" id="IPR041440">
    <property type="entry name" value="HypF_C"/>
</dbReference>
<evidence type="ECO:0000256" key="3">
    <source>
        <dbReference type="ARBA" id="ARBA00022598"/>
    </source>
</evidence>
<dbReference type="InterPro" id="IPR006070">
    <property type="entry name" value="Sua5-like_dom"/>
</dbReference>
<feature type="domain" description="Acylphosphatase-like" evidence="11">
    <location>
        <begin position="3"/>
        <end position="88"/>
    </location>
</feature>
<dbReference type="Pfam" id="PF07503">
    <property type="entry name" value="zf-HYPF"/>
    <property type="match status" value="2"/>
</dbReference>
<proteinExistence type="inferred from homology"/>
<comment type="caution">
    <text evidence="14">The sequence shown here is derived from an EMBL/GenBank/DDBJ whole genome shotgun (WGS) entry which is preliminary data.</text>
</comment>
<comment type="function">
    <text evidence="8">Involved in the maturation of [NiFe] hydrogenases. Along with HypE, it catalyzes the synthesis of the CN ligands of the active site iron of [NiFe]-hydrogenases. HypF functions as a carbamoyl transferase using carbamoylphosphate as a substrate and transferring the carboxamido moiety in an ATP-dependent reaction to the thiolate of the C-terminal cysteine of HypE yielding a protein-S-carboxamide.</text>
</comment>
<name>A0A2K1G368_9PROT</name>
<dbReference type="Proteomes" id="UP001628281">
    <property type="component" value="Unassembled WGS sequence"/>
</dbReference>
<dbReference type="SUPFAM" id="SSF54975">
    <property type="entry name" value="Acylphosphatase/BLUF domain-like"/>
    <property type="match status" value="1"/>
</dbReference>
<dbReference type="AlphaFoldDB" id="A0A2K1G368"/>
<dbReference type="InterPro" id="IPR004421">
    <property type="entry name" value="Carbamoyltransferase_HypF"/>
</dbReference>
<keyword evidence="14" id="KW-0614">Plasmid</keyword>
<protein>
    <recommendedName>
        <fullName evidence="8">Carbamoyltransferase HypF</fullName>
        <ecNumber evidence="8">6.2.-.-</ecNumber>
    </recommendedName>
</protein>
<feature type="active site" evidence="9">
    <location>
        <position position="36"/>
    </location>
</feature>
<dbReference type="InterPro" id="IPR011125">
    <property type="entry name" value="Znf_HypF"/>
</dbReference>
<dbReference type="EMBL" id="JBJLSN010000011">
    <property type="protein sequence ID" value="MFL7901640.1"/>
    <property type="molecule type" value="Genomic_DNA"/>
</dbReference>
<dbReference type="PANTHER" id="PTHR42959:SF1">
    <property type="entry name" value="CARBAMOYLTRANSFERASE HYPF"/>
    <property type="match status" value="1"/>
</dbReference>
<comment type="catalytic activity">
    <reaction evidence="9">
        <text>an acyl phosphate + H2O = a carboxylate + phosphate + H(+)</text>
        <dbReference type="Rhea" id="RHEA:14965"/>
        <dbReference type="ChEBI" id="CHEBI:15377"/>
        <dbReference type="ChEBI" id="CHEBI:15378"/>
        <dbReference type="ChEBI" id="CHEBI:29067"/>
        <dbReference type="ChEBI" id="CHEBI:43474"/>
        <dbReference type="ChEBI" id="CHEBI:59918"/>
        <dbReference type="EC" id="3.6.1.7"/>
    </reaction>
</comment>
<evidence type="ECO:0000256" key="10">
    <source>
        <dbReference type="SAM" id="MobiDB-lite"/>
    </source>
</evidence>
<evidence type="ECO:0000259" key="11">
    <source>
        <dbReference type="PROSITE" id="PS51160"/>
    </source>
</evidence>
<dbReference type="GO" id="GO:0016874">
    <property type="term" value="F:ligase activity"/>
    <property type="evidence" value="ECO:0007669"/>
    <property type="project" value="UniProtKB-UniRule"/>
</dbReference>
<dbReference type="PROSITE" id="PS51163">
    <property type="entry name" value="YRDC"/>
    <property type="match status" value="1"/>
</dbReference>
<reference evidence="14 15" key="1">
    <citation type="submission" date="2018-01" db="EMBL/GenBank/DDBJ databases">
        <title>Whole genome sequence of Azospirillum brasilense REC3 isolated from strawberry roots.</title>
        <authorList>
            <person name="Fontana C.A."/>
            <person name="Salazar S.M."/>
            <person name="Bassi D."/>
            <person name="Puglisi E."/>
            <person name="Lovaisa N.C."/>
            <person name="Toffoli L.M."/>
            <person name="Pedraza R."/>
            <person name="Cocconcelli P.S."/>
        </authorList>
    </citation>
    <scope>NUCLEOTIDE SEQUENCE [LARGE SCALE GENOMIC DNA]</scope>
    <source>
        <strain evidence="14 15">REC3</strain>
        <plasmid evidence="14">p5unnamed</plasmid>
    </source>
</reference>
<evidence type="ECO:0000313" key="16">
    <source>
        <dbReference type="Proteomes" id="UP001628281"/>
    </source>
</evidence>
<keyword evidence="3" id="KW-0436">Ligase</keyword>
<dbReference type="InterPro" id="IPR017968">
    <property type="entry name" value="Acylphosphatase_CS"/>
</dbReference>
<reference evidence="13 16" key="2">
    <citation type="submission" date="2024-11" db="EMBL/GenBank/DDBJ databases">
        <title>Draft genome sequences of two bacteria associated to sugarcane roots in Colombia.</title>
        <authorList>
            <person name="Pardo-Diaz S."/>
            <person name="Masmela-Mendoza J."/>
            <person name="Delgadillo-Duran P."/>
            <person name="Bautista E.J."/>
            <person name="Rojas-Tapias D.F."/>
        </authorList>
    </citation>
    <scope>NUCLEOTIDE SEQUENCE [LARGE SCALE GENOMIC DNA]</scope>
    <source>
        <strain evidence="13 16">Ap18</strain>
    </source>
</reference>
<comment type="similarity">
    <text evidence="2 8">Belongs to the carbamoyltransferase HypF family.</text>
</comment>
<dbReference type="InterPro" id="IPR051060">
    <property type="entry name" value="Carbamoyltrans_HypF-like"/>
</dbReference>
<dbReference type="Gene3D" id="3.90.870.40">
    <property type="match status" value="1"/>
</dbReference>
<evidence type="ECO:0000313" key="13">
    <source>
        <dbReference type="EMBL" id="MFL7901640.1"/>
    </source>
</evidence>
<feature type="active site" evidence="9">
    <location>
        <position position="18"/>
    </location>
</feature>
<dbReference type="Pfam" id="PF22521">
    <property type="entry name" value="HypF_C_2"/>
    <property type="match status" value="1"/>
</dbReference>
<dbReference type="GO" id="GO:0003725">
    <property type="term" value="F:double-stranded RNA binding"/>
    <property type="evidence" value="ECO:0007669"/>
    <property type="project" value="InterPro"/>
</dbReference>
<keyword evidence="14" id="KW-0808">Transferase</keyword>
<dbReference type="GO" id="GO:0008270">
    <property type="term" value="F:zinc ion binding"/>
    <property type="evidence" value="ECO:0007669"/>
    <property type="project" value="UniProtKB-KW"/>
</dbReference>
<dbReference type="PROSITE" id="PS51160">
    <property type="entry name" value="ACYLPHOSPHATASE_3"/>
    <property type="match status" value="1"/>
</dbReference>
<sequence>MKRLRLRVRGQVQGVGFRPFLHGLAHRLALTGWVLNDGAGVLAEVQGDALERFLAALAEDAPPLARIDAIETDAIPAQPDETGFAILASQRGAVTTGIAPDAAVCPACLAELFDPADRRYRYPFLNCTHCGPRFTITRALPYDRPQTAMAGFPLCPDCAAEYADPADRRFHAQPTACPSCGPRLSHSIAEVLAALRGGRIVAIKGLGGFHLACDAFDAAAVERLRARKQRNGKPFALMVANVASAERFVEMEAAERALLEGVARPVVLLRRREAPTLPASRAPSLPRFAGEGLESPPLRSGGGLGRGQASSSSTLPDAIAPGLAWLGVMLPYTPIHHLLFHEATGRPDGTAWLERPQDLALVMTSANPGGEPLAIGNDEARRRLEGIADLIVDHDRDILIRADDSVMRVVAGAPAFLRRGRGHVPTPIRLPRSGPPVLAVGGHQKATVCLTRGDEAFLSQHIGDLDNAATLEFLEESVAHLRRILAVEPVAVAHDLHPDFQSTRFAESLGLPTLPVQHHHAHIAAVLAEQGEGGPALGLALDGFGLGPDGGSWGGEMLLVEGVGFTRLGHLAPLAQPGGDVAARQPWRMAAAALARMGRGAEIAGRFAACGPADGVRRMIEAGINAPPTSSCGRWFDAACGILGVRAVAGFEGEAPMALESLVRRPTVLEGGWRIDGGVLDLTPLLESLLQINAQEGAERFHGTLAAALVAWAMPELAARGLDRVALSGGCLMNAVLAEALSAGFAARGVTALLPRRAPANDGGLSLGQAWVAVQSLLQEGLPPCASPFPPA</sequence>
<evidence type="ECO:0000259" key="12">
    <source>
        <dbReference type="PROSITE" id="PS51163"/>
    </source>
</evidence>
<keyword evidence="16" id="KW-1185">Reference proteome</keyword>
<evidence type="ECO:0000256" key="1">
    <source>
        <dbReference type="ARBA" id="ARBA00004711"/>
    </source>
</evidence>
<feature type="region of interest" description="Disordered" evidence="10">
    <location>
        <begin position="279"/>
        <end position="313"/>
    </location>
</feature>
<dbReference type="SUPFAM" id="SSF55821">
    <property type="entry name" value="YrdC/RibB"/>
    <property type="match status" value="2"/>
</dbReference>
<evidence type="ECO:0000313" key="15">
    <source>
        <dbReference type="Proteomes" id="UP000236268"/>
    </source>
</evidence>
<dbReference type="GO" id="GO:0051604">
    <property type="term" value="P:protein maturation"/>
    <property type="evidence" value="ECO:0007669"/>
    <property type="project" value="TreeGrafter"/>
</dbReference>
<evidence type="ECO:0000256" key="8">
    <source>
        <dbReference type="PIRNR" id="PIRNR006256"/>
    </source>
</evidence>
<evidence type="ECO:0000256" key="2">
    <source>
        <dbReference type="ARBA" id="ARBA00008097"/>
    </source>
</evidence>
<gene>
    <name evidence="13" type="ORF">ACJ41P_10935</name>
    <name evidence="14" type="ORF">C1S70_08540</name>
</gene>
<dbReference type="RefSeq" id="WP_103039624.1">
    <property type="nucleotide sequence ID" value="NZ_JBJLSN010000011.1"/>
</dbReference>
<dbReference type="Gene3D" id="3.30.420.360">
    <property type="match status" value="1"/>
</dbReference>
<evidence type="ECO:0000256" key="7">
    <source>
        <dbReference type="ARBA" id="ARBA00048220"/>
    </source>
</evidence>